<comment type="subcellular location">
    <subcellularLocation>
        <location evidence="1">Cell outer membrane</location>
    </subcellularLocation>
</comment>
<dbReference type="EMBL" id="STFF01000016">
    <property type="protein sequence ID" value="THU30431.1"/>
    <property type="molecule type" value="Genomic_DNA"/>
</dbReference>
<feature type="domain" description="Outer membrane protein beta-barrel" evidence="6">
    <location>
        <begin position="393"/>
        <end position="801"/>
    </location>
</feature>
<dbReference type="InterPro" id="IPR012910">
    <property type="entry name" value="Plug_dom"/>
</dbReference>
<proteinExistence type="predicted"/>
<protein>
    <submittedName>
        <fullName evidence="7">TonB-dependent receptor</fullName>
    </submittedName>
</protein>
<keyword evidence="2" id="KW-0472">Membrane</keyword>
<evidence type="ECO:0000256" key="3">
    <source>
        <dbReference type="ARBA" id="ARBA00023237"/>
    </source>
</evidence>
<dbReference type="Gene3D" id="2.60.40.1120">
    <property type="entry name" value="Carboxypeptidase-like, regulatory domain"/>
    <property type="match status" value="1"/>
</dbReference>
<keyword evidence="3" id="KW-0998">Cell outer membrane</keyword>
<evidence type="ECO:0000256" key="1">
    <source>
        <dbReference type="ARBA" id="ARBA00004442"/>
    </source>
</evidence>
<dbReference type="OrthoDB" id="905812at2"/>
<dbReference type="SUPFAM" id="SSF56935">
    <property type="entry name" value="Porins"/>
    <property type="match status" value="1"/>
</dbReference>
<evidence type="ECO:0000259" key="6">
    <source>
        <dbReference type="Pfam" id="PF14905"/>
    </source>
</evidence>
<accession>A0A4S8H8N6</accession>
<dbReference type="Pfam" id="PF14905">
    <property type="entry name" value="OMP_b-brl_3"/>
    <property type="match status" value="1"/>
</dbReference>
<reference evidence="7 8" key="1">
    <citation type="submission" date="2019-04" db="EMBL/GenBank/DDBJ databases">
        <title>Niastella caeni sp. nov., isolated from activated sludge.</title>
        <authorList>
            <person name="Sheng M."/>
        </authorList>
    </citation>
    <scope>NUCLEOTIDE SEQUENCE [LARGE SCALE GENOMIC DNA]</scope>
    <source>
        <strain evidence="7 8">HX-2-15</strain>
    </source>
</reference>
<dbReference type="SUPFAM" id="SSF49452">
    <property type="entry name" value="Starch-binding domain-like"/>
    <property type="match status" value="1"/>
</dbReference>
<dbReference type="InterPro" id="IPR036942">
    <property type="entry name" value="Beta-barrel_TonB_sf"/>
</dbReference>
<evidence type="ECO:0000256" key="2">
    <source>
        <dbReference type="ARBA" id="ARBA00023136"/>
    </source>
</evidence>
<dbReference type="PANTHER" id="PTHR40980">
    <property type="entry name" value="PLUG DOMAIN-CONTAINING PROTEIN"/>
    <property type="match status" value="1"/>
</dbReference>
<evidence type="ECO:0000313" key="7">
    <source>
        <dbReference type="EMBL" id="THU30431.1"/>
    </source>
</evidence>
<feature type="domain" description="TonB-dependent receptor plug" evidence="5">
    <location>
        <begin position="137"/>
        <end position="225"/>
    </location>
</feature>
<keyword evidence="7" id="KW-0675">Receptor</keyword>
<dbReference type="InterPro" id="IPR037066">
    <property type="entry name" value="Plug_dom_sf"/>
</dbReference>
<dbReference type="GO" id="GO:0009279">
    <property type="term" value="C:cell outer membrane"/>
    <property type="evidence" value="ECO:0007669"/>
    <property type="project" value="UniProtKB-SubCell"/>
</dbReference>
<dbReference type="AlphaFoldDB" id="A0A4S8H8N6"/>
<organism evidence="7 8">
    <name type="scientific">Niastella caeni</name>
    <dbReference type="NCBI Taxonomy" id="2569763"/>
    <lineage>
        <taxon>Bacteria</taxon>
        <taxon>Pseudomonadati</taxon>
        <taxon>Bacteroidota</taxon>
        <taxon>Chitinophagia</taxon>
        <taxon>Chitinophagales</taxon>
        <taxon>Chitinophagaceae</taxon>
        <taxon>Niastella</taxon>
    </lineage>
</organism>
<name>A0A4S8H8N6_9BACT</name>
<keyword evidence="8" id="KW-1185">Reference proteome</keyword>
<dbReference type="RefSeq" id="WP_136580906.1">
    <property type="nucleotide sequence ID" value="NZ_STFF01000016.1"/>
</dbReference>
<evidence type="ECO:0000256" key="4">
    <source>
        <dbReference type="SAM" id="MobiDB-lite"/>
    </source>
</evidence>
<evidence type="ECO:0000259" key="5">
    <source>
        <dbReference type="Pfam" id="PF07715"/>
    </source>
</evidence>
<dbReference type="InterPro" id="IPR013784">
    <property type="entry name" value="Carb-bd-like_fold"/>
</dbReference>
<dbReference type="Pfam" id="PF13620">
    <property type="entry name" value="CarboxypepD_reg"/>
    <property type="match status" value="1"/>
</dbReference>
<dbReference type="PANTHER" id="PTHR40980:SF4">
    <property type="entry name" value="TONB-DEPENDENT RECEPTOR-LIKE BETA-BARREL DOMAIN-CONTAINING PROTEIN"/>
    <property type="match status" value="1"/>
</dbReference>
<dbReference type="GO" id="GO:0030246">
    <property type="term" value="F:carbohydrate binding"/>
    <property type="evidence" value="ECO:0007669"/>
    <property type="project" value="InterPro"/>
</dbReference>
<dbReference type="Pfam" id="PF07715">
    <property type="entry name" value="Plug"/>
    <property type="match status" value="1"/>
</dbReference>
<sequence length="831" mass="93774">MKYKSTWLTCILFFLSIVVIAQNRSGKIHGVITDSDAQPVESATASLQRAKDSSLVKVAVSDKYGQIDFDNLAEGEYFVIVTAVGYAKNSSKRFTVSATSPYKLPTFQLQKAAAKTLGQVTVTGKRPLIENKIDRMVVNVEAAPTNAGASALEVLEKSPGVTVSNEGEISLKGKQGVRIMIDGKPTYLSPADLANVLKNLPASALEQIEIMTNPPARYDASGNSGIINIKTKKSLTEGLNGSATLGGTLGFFKRNDTWLLPVRSTSSLNLNYRKGKWNLFGNFNQNYREGRGFLDLTRRFYEKNGSLNSTSFSHTDFNFRNNNYTVKGGFDYYANKKNVFGVVLNGFGFFGRPQPTSVQTINRPDGSIESVLESSTINKNDFFNYSANFNYKHTFDSTGRELTADLDYIGYNNTSQTTLFTNIYDDFGGNKLGDLLLYGDIPGNINIYSAKADYVHPLKNNLRLDAGFKVSYVKNDNEVLYERDDNGTLKRDDRSNHFIYKENINAGYVSINKKWKKWSGQAGLRIENTVAKGQQVTNDSTFKRNYTSLFPTMYLNYEVNKNHAFTLSYGRRIERPNYQDLNPFIWFLDSLTYRQGNPYLLPQYANNIELRHTLKGRFTTTINYTITNDVISQLLKQNTEKRITFLTPENVARFKNIGLAINAPFLPVKGWNVNLFVNVFNNRYEGIYFNSFTGQNDPIDINYTSALVNISNTLTFKKGWSGEVSGFYRGKSIEQLTIADPMYFLNLGVQKTVLKGKGTWRLNFRDPFHWQQFKGHTVYSDIDVKVHNRWDNRNITATFSYRFGKNSVAQARRRNSGVTEEQNRAGGGQQQ</sequence>
<gene>
    <name evidence="7" type="ORF">FAM09_30200</name>
</gene>
<dbReference type="Proteomes" id="UP000306918">
    <property type="component" value="Unassembled WGS sequence"/>
</dbReference>
<dbReference type="Gene3D" id="2.40.170.20">
    <property type="entry name" value="TonB-dependent receptor, beta-barrel domain"/>
    <property type="match status" value="1"/>
</dbReference>
<comment type="caution">
    <text evidence="7">The sequence shown here is derived from an EMBL/GenBank/DDBJ whole genome shotgun (WGS) entry which is preliminary data.</text>
</comment>
<feature type="region of interest" description="Disordered" evidence="4">
    <location>
        <begin position="811"/>
        <end position="831"/>
    </location>
</feature>
<evidence type="ECO:0000313" key="8">
    <source>
        <dbReference type="Proteomes" id="UP000306918"/>
    </source>
</evidence>
<dbReference type="InterPro" id="IPR041700">
    <property type="entry name" value="OMP_b-brl_3"/>
</dbReference>
<dbReference type="Gene3D" id="2.170.130.10">
    <property type="entry name" value="TonB-dependent receptor, plug domain"/>
    <property type="match status" value="1"/>
</dbReference>